<dbReference type="Gene3D" id="1.10.3720.10">
    <property type="entry name" value="MetI-like"/>
    <property type="match status" value="2"/>
</dbReference>
<dbReference type="RefSeq" id="WP_103903731.1">
    <property type="nucleotide sequence ID" value="NZ_PQWB01000088.1"/>
</dbReference>
<evidence type="ECO:0000256" key="3">
    <source>
        <dbReference type="ARBA" id="ARBA00022989"/>
    </source>
</evidence>
<feature type="transmembrane region" description="Helical" evidence="5">
    <location>
        <begin position="152"/>
        <end position="178"/>
    </location>
</feature>
<comment type="caution">
    <text evidence="7">The sequence shown here is derived from an EMBL/GenBank/DDBJ whole genome shotgun (WGS) entry which is preliminary data.</text>
</comment>
<feature type="transmembrane region" description="Helical" evidence="5">
    <location>
        <begin position="83"/>
        <end position="103"/>
    </location>
</feature>
<keyword evidence="3 5" id="KW-1133">Transmembrane helix</keyword>
<evidence type="ECO:0000256" key="2">
    <source>
        <dbReference type="ARBA" id="ARBA00022692"/>
    </source>
</evidence>
<feature type="transmembrane region" description="Helical" evidence="5">
    <location>
        <begin position="307"/>
        <end position="331"/>
    </location>
</feature>
<dbReference type="GO" id="GO:0005886">
    <property type="term" value="C:plasma membrane"/>
    <property type="evidence" value="ECO:0007669"/>
    <property type="project" value="UniProtKB-SubCell"/>
</dbReference>
<feature type="transmembrane region" description="Helical" evidence="5">
    <location>
        <begin position="115"/>
        <end position="137"/>
    </location>
</feature>
<dbReference type="InterPro" id="IPR017664">
    <property type="entry name" value="AminoethylPonate_ABC_perm-1"/>
</dbReference>
<feature type="transmembrane region" description="Helical" evidence="5">
    <location>
        <begin position="530"/>
        <end position="553"/>
    </location>
</feature>
<comment type="subcellular location">
    <subcellularLocation>
        <location evidence="1 5">Cell membrane</location>
        <topology evidence="1 5">Multi-pass membrane protein</topology>
    </subcellularLocation>
</comment>
<keyword evidence="5" id="KW-0813">Transport</keyword>
<name>A0A2S5DCU7_9NEIS</name>
<feature type="transmembrane region" description="Helical" evidence="5">
    <location>
        <begin position="199"/>
        <end position="223"/>
    </location>
</feature>
<dbReference type="AlphaFoldDB" id="A0A2S5DCU7"/>
<evidence type="ECO:0000259" key="6">
    <source>
        <dbReference type="PROSITE" id="PS50928"/>
    </source>
</evidence>
<dbReference type="PANTHER" id="PTHR43496">
    <property type="entry name" value="PROTEIN LPLB"/>
    <property type="match status" value="1"/>
</dbReference>
<feature type="transmembrane region" description="Helical" evidence="5">
    <location>
        <begin position="427"/>
        <end position="449"/>
    </location>
</feature>
<dbReference type="InterPro" id="IPR000515">
    <property type="entry name" value="MetI-like"/>
</dbReference>
<reference evidence="8" key="1">
    <citation type="submission" date="2018-02" db="EMBL/GenBank/DDBJ databases">
        <authorList>
            <person name="O'Hara-Hanley K."/>
            <person name="Soby S."/>
        </authorList>
    </citation>
    <scope>NUCLEOTIDE SEQUENCE [LARGE SCALE GENOMIC DNA]</scope>
    <source>
        <strain evidence="8">MWU14-2602</strain>
    </source>
</reference>
<dbReference type="Pfam" id="PF00528">
    <property type="entry name" value="BPD_transp_1"/>
    <property type="match status" value="2"/>
</dbReference>
<evidence type="ECO:0000256" key="1">
    <source>
        <dbReference type="ARBA" id="ARBA00004651"/>
    </source>
</evidence>
<evidence type="ECO:0000256" key="5">
    <source>
        <dbReference type="RuleBase" id="RU363032"/>
    </source>
</evidence>
<evidence type="ECO:0000313" key="7">
    <source>
        <dbReference type="EMBL" id="POZ60869.1"/>
    </source>
</evidence>
<feature type="domain" description="ABC transmembrane type-1" evidence="6">
    <location>
        <begin position="355"/>
        <end position="550"/>
    </location>
</feature>
<dbReference type="EMBL" id="PQWB01000088">
    <property type="protein sequence ID" value="POZ60869.1"/>
    <property type="molecule type" value="Genomic_DNA"/>
</dbReference>
<sequence>MLSRAQKIFPPLAGGRLEVEKWAATVLVWGLLILLLLGLGLPLLFILGRAALDQDGDFAGLANFVDVWNSPGLMRAAGNSLRLGLAVSALVTPLAFAFAWALCRSRAWGRGLFRQIALSPLLAPSLMPAISLVYLFGHQGLLKGWLHGGSVYGFWGIVLGEAFYAFPYAVMILSTALASADARLFEAARALGAGAWRQFLTITLPGARYGLASSALVVFTLVVTDFGVPKVVGGDCNVLAVEAYKQVVGQQNFPRGAVVGLLLLLPAVLSFFIERAMARRQQAALNARSVWYAPAPDWRRDAAATGILALLSLPLLAMLGMGVAASFIRYWPYDLSFTLAHYRFDNVDGGGWDSYFNSLQLAAATALVGGALVFFGAYACEKLTAAPLGRGLLRFLAMLPMAVPGLVLGLGYVFFFNHPDNPLNALYGSMALMVACTVAHFYTTAHLTIAASLNQLDREFEAVAASMKVPFWVTLHRVTLPISLPALLDAARFLFVSAMTTLSALIFIISPGKGLAAVAIVTMDDAGDTAAAAAMCALITLTCIAASLLIQWLGRVLARGSLRWRGGN</sequence>
<keyword evidence="2 5" id="KW-0812">Transmembrane</keyword>
<keyword evidence="8" id="KW-1185">Reference proteome</keyword>
<dbReference type="PROSITE" id="PS50928">
    <property type="entry name" value="ABC_TM1"/>
    <property type="match status" value="2"/>
</dbReference>
<accession>A0A2S5DCU7</accession>
<keyword evidence="4 5" id="KW-0472">Membrane</keyword>
<dbReference type="NCBIfam" id="TIGR03262">
    <property type="entry name" value="PhnU2"/>
    <property type="match status" value="1"/>
</dbReference>
<feature type="transmembrane region" description="Helical" evidence="5">
    <location>
        <begin position="26"/>
        <end position="47"/>
    </location>
</feature>
<dbReference type="InterPro" id="IPR035906">
    <property type="entry name" value="MetI-like_sf"/>
</dbReference>
<dbReference type="Proteomes" id="UP000237082">
    <property type="component" value="Unassembled WGS sequence"/>
</dbReference>
<protein>
    <submittedName>
        <fullName evidence="7">Putative 2-aminoethylphosphonate ABC transporter permease subunit</fullName>
    </submittedName>
</protein>
<dbReference type="CDD" id="cd06261">
    <property type="entry name" value="TM_PBP2"/>
    <property type="match status" value="1"/>
</dbReference>
<feature type="transmembrane region" description="Helical" evidence="5">
    <location>
        <begin position="253"/>
        <end position="273"/>
    </location>
</feature>
<feature type="domain" description="ABC transmembrane type-1" evidence="6">
    <location>
        <begin position="77"/>
        <end position="274"/>
    </location>
</feature>
<evidence type="ECO:0000313" key="8">
    <source>
        <dbReference type="Proteomes" id="UP000237082"/>
    </source>
</evidence>
<proteinExistence type="inferred from homology"/>
<comment type="similarity">
    <text evidence="5">Belongs to the binding-protein-dependent transport system permease family.</text>
</comment>
<dbReference type="PANTHER" id="PTHR43496:SF1">
    <property type="entry name" value="POLYGALACTURONAN_RHAMNOGALACTURONAN TRANSPORT SYSTEM PERMEASE PROTEIN YTEP"/>
    <property type="match status" value="1"/>
</dbReference>
<organism evidence="7 8">
    <name type="scientific">Chromobacterium alticapitis</name>
    <dbReference type="NCBI Taxonomy" id="2073169"/>
    <lineage>
        <taxon>Bacteria</taxon>
        <taxon>Pseudomonadati</taxon>
        <taxon>Pseudomonadota</taxon>
        <taxon>Betaproteobacteria</taxon>
        <taxon>Neisseriales</taxon>
        <taxon>Chromobacteriaceae</taxon>
        <taxon>Chromobacterium</taxon>
    </lineage>
</organism>
<dbReference type="OrthoDB" id="7056428at2"/>
<feature type="transmembrane region" description="Helical" evidence="5">
    <location>
        <begin position="392"/>
        <end position="415"/>
    </location>
</feature>
<feature type="transmembrane region" description="Helical" evidence="5">
    <location>
        <begin position="361"/>
        <end position="380"/>
    </location>
</feature>
<gene>
    <name evidence="7" type="ORF">C2I19_16390</name>
</gene>
<dbReference type="SUPFAM" id="SSF161098">
    <property type="entry name" value="MetI-like"/>
    <property type="match status" value="2"/>
</dbReference>
<dbReference type="GO" id="GO:0055085">
    <property type="term" value="P:transmembrane transport"/>
    <property type="evidence" value="ECO:0007669"/>
    <property type="project" value="InterPro"/>
</dbReference>
<evidence type="ECO:0000256" key="4">
    <source>
        <dbReference type="ARBA" id="ARBA00023136"/>
    </source>
</evidence>